<keyword evidence="7" id="KW-0325">Glycoprotein</keyword>
<name>A0A6A0H558_HYAAZ</name>
<reference evidence="8" key="1">
    <citation type="submission" date="2014-08" db="EMBL/GenBank/DDBJ databases">
        <authorList>
            <person name="Murali S."/>
            <person name="Richards S."/>
            <person name="Bandaranaike D."/>
            <person name="Bellair M."/>
            <person name="Blankenburg K."/>
            <person name="Chao H."/>
            <person name="Dinh H."/>
            <person name="Doddapaneni H."/>
            <person name="Dugan-Rocha S."/>
            <person name="Elkadiri S."/>
            <person name="Gnanaolivu R."/>
            <person name="Hughes D."/>
            <person name="Lee S."/>
            <person name="Li M."/>
            <person name="Ming W."/>
            <person name="Munidasa M."/>
            <person name="Muniz J."/>
            <person name="Nguyen L."/>
            <person name="Osuji N."/>
            <person name="Pu L.-L."/>
            <person name="Puazo M."/>
            <person name="Skinner E."/>
            <person name="Qu C."/>
            <person name="Quiroz J."/>
            <person name="Raj R."/>
            <person name="Weissenberger G."/>
            <person name="Xin Y."/>
            <person name="Zou X."/>
            <person name="Han Y."/>
            <person name="Worley K."/>
            <person name="Muzny D."/>
            <person name="Gibbs R."/>
        </authorList>
    </citation>
    <scope>NUCLEOTIDE SEQUENCE</scope>
    <source>
        <strain evidence="8">HAZT.00-mixed</strain>
        <tissue evidence="8">Whole organism</tissue>
    </source>
</reference>
<dbReference type="AlphaFoldDB" id="A0A6A0H558"/>
<feature type="non-terminal residue" evidence="8">
    <location>
        <position position="365"/>
    </location>
</feature>
<reference evidence="8" key="2">
    <citation type="journal article" date="2018" name="Environ. Sci. Technol.">
        <title>The Toxicogenome of Hyalella azteca: A Model for Sediment Ecotoxicology and Evolutionary Toxicology.</title>
        <authorList>
            <person name="Poynton H.C."/>
            <person name="Hasenbein S."/>
            <person name="Benoit J.B."/>
            <person name="Sepulveda M.S."/>
            <person name="Poelchau M.F."/>
            <person name="Hughes D.S.T."/>
            <person name="Murali S.C."/>
            <person name="Chen S."/>
            <person name="Glastad K.M."/>
            <person name="Goodisman M.A.D."/>
            <person name="Werren J.H."/>
            <person name="Vineis J.H."/>
            <person name="Bowen J.L."/>
            <person name="Friedrich M."/>
            <person name="Jones J."/>
            <person name="Robertson H.M."/>
            <person name="Feyereisen R."/>
            <person name="Mechler-Hickson A."/>
            <person name="Mathers N."/>
            <person name="Lee C.E."/>
            <person name="Colbourne J.K."/>
            <person name="Biales A."/>
            <person name="Johnston J.S."/>
            <person name="Wellborn G.A."/>
            <person name="Rosendale A.J."/>
            <person name="Cridge A.G."/>
            <person name="Munoz-Torres M.C."/>
            <person name="Bain P.A."/>
            <person name="Manny A.R."/>
            <person name="Major K.M."/>
            <person name="Lambert F.N."/>
            <person name="Vulpe C.D."/>
            <person name="Tuck P."/>
            <person name="Blalock B.J."/>
            <person name="Lin Y.Y."/>
            <person name="Smith M.E."/>
            <person name="Ochoa-Acuna H."/>
            <person name="Chen M.M."/>
            <person name="Childers C.P."/>
            <person name="Qu J."/>
            <person name="Dugan S."/>
            <person name="Lee S.L."/>
            <person name="Chao H."/>
            <person name="Dinh H."/>
            <person name="Han Y."/>
            <person name="Doddapaneni H."/>
            <person name="Worley K.C."/>
            <person name="Muzny D.M."/>
            <person name="Gibbs R.A."/>
            <person name="Richards S."/>
        </authorList>
    </citation>
    <scope>NUCLEOTIDE SEQUENCE</scope>
    <source>
        <strain evidence="8">HAZT.00-mixed</strain>
        <tissue evidence="8">Whole organism</tissue>
    </source>
</reference>
<evidence type="ECO:0000256" key="7">
    <source>
        <dbReference type="ARBA" id="ARBA00023180"/>
    </source>
</evidence>
<keyword evidence="2" id="KW-1003">Cell membrane</keyword>
<evidence type="ECO:0000256" key="3">
    <source>
        <dbReference type="ARBA" id="ARBA00022692"/>
    </source>
</evidence>
<evidence type="ECO:0000256" key="1">
    <source>
        <dbReference type="ARBA" id="ARBA00004651"/>
    </source>
</evidence>
<gene>
    <name evidence="8" type="ORF">HAZT_HAZT011282</name>
</gene>
<comment type="subcellular location">
    <subcellularLocation>
        <location evidence="1">Cell membrane</location>
        <topology evidence="1">Multi-pass membrane protein</topology>
    </subcellularLocation>
</comment>
<sequence>MLFYIHCQSHSLYMNYDGVIMQGDDGEVRRQLSGCWAFEMMTSAVIVTTPSKLSCSLLHHRPYTVNGATTITHHHDASHGGCLTHHLELNEIFPEKYESFHGAVVNITAMDYPPYWIEPETADASSTFRSSEMPFGGADAKLLAAVAAALNFSVRILPTSSWKQTAELVSRRESLLTSVEHYIYPDRLQLHDFSTVYHVSSLAFGLAEPQESASWLTLFAAFTPTVWQWLLLALLAAAAASAAARKSTATPEAGATSVIINQAYNADVTNVTASVCSAQRNSFRIRTLDFVRLWGGRVLIMFATTLGQGGAPSDRSGGGKLLLCCWLLCSLILTTAYSSSFSARLTLPQRPARLHTLQDIVRSGV</sequence>
<dbReference type="EMBL" id="JQDR03006532">
    <property type="protein sequence ID" value="KAA0200096.1"/>
    <property type="molecule type" value="Genomic_DNA"/>
</dbReference>
<evidence type="ECO:0000313" key="8">
    <source>
        <dbReference type="EMBL" id="KAA0200096.1"/>
    </source>
</evidence>
<reference evidence="8" key="3">
    <citation type="submission" date="2019-06" db="EMBL/GenBank/DDBJ databases">
        <authorList>
            <person name="Poynton C."/>
            <person name="Hasenbein S."/>
            <person name="Benoit J.B."/>
            <person name="Sepulveda M.S."/>
            <person name="Poelchau M.F."/>
            <person name="Murali S.C."/>
            <person name="Chen S."/>
            <person name="Glastad K.M."/>
            <person name="Werren J.H."/>
            <person name="Vineis J.H."/>
            <person name="Bowen J.L."/>
            <person name="Friedrich M."/>
            <person name="Jones J."/>
            <person name="Robertson H.M."/>
            <person name="Feyereisen R."/>
            <person name="Mechler-Hickson A."/>
            <person name="Mathers N."/>
            <person name="Lee C.E."/>
            <person name="Colbourne J.K."/>
            <person name="Biales A."/>
            <person name="Johnston J.S."/>
            <person name="Wellborn G.A."/>
            <person name="Rosendale A.J."/>
            <person name="Cridge A.G."/>
            <person name="Munoz-Torres M.C."/>
            <person name="Bain P.A."/>
            <person name="Manny A.R."/>
            <person name="Major K.M."/>
            <person name="Lambert F.N."/>
            <person name="Vulpe C.D."/>
            <person name="Tuck P."/>
            <person name="Blalock B.J."/>
            <person name="Lin Y.-Y."/>
            <person name="Smith M.E."/>
            <person name="Ochoa-Acuna H."/>
            <person name="Chen M.-J.M."/>
            <person name="Childers C.P."/>
            <person name="Qu J."/>
            <person name="Dugan S."/>
            <person name="Lee S.L."/>
            <person name="Chao H."/>
            <person name="Dinh H."/>
            <person name="Han Y."/>
            <person name="Doddapaneni H."/>
            <person name="Worley K.C."/>
            <person name="Muzny D.M."/>
            <person name="Gibbs R.A."/>
            <person name="Richards S."/>
        </authorList>
    </citation>
    <scope>NUCLEOTIDE SEQUENCE</scope>
    <source>
        <strain evidence="8">HAZT.00-mixed</strain>
        <tissue evidence="8">Whole organism</tissue>
    </source>
</reference>
<keyword evidence="4" id="KW-1133">Transmembrane helix</keyword>
<protein>
    <submittedName>
        <fullName evidence="8">Ionotropic receptor 125</fullName>
    </submittedName>
</protein>
<evidence type="ECO:0000256" key="5">
    <source>
        <dbReference type="ARBA" id="ARBA00023136"/>
    </source>
</evidence>
<dbReference type="InterPro" id="IPR052192">
    <property type="entry name" value="Insect_Ionotropic_Sensory_Rcpt"/>
</dbReference>
<dbReference type="PANTHER" id="PTHR42643">
    <property type="entry name" value="IONOTROPIC RECEPTOR 20A-RELATED"/>
    <property type="match status" value="1"/>
</dbReference>
<keyword evidence="3" id="KW-0812">Transmembrane</keyword>
<dbReference type="SUPFAM" id="SSF53850">
    <property type="entry name" value="Periplasmic binding protein-like II"/>
    <property type="match status" value="1"/>
</dbReference>
<accession>A0A6A0H558</accession>
<dbReference type="PANTHER" id="PTHR42643:SF24">
    <property type="entry name" value="IONOTROPIC RECEPTOR 60A"/>
    <property type="match status" value="1"/>
</dbReference>
<comment type="caution">
    <text evidence="8">The sequence shown here is derived from an EMBL/GenBank/DDBJ whole genome shotgun (WGS) entry which is preliminary data.</text>
</comment>
<proteinExistence type="predicted"/>
<evidence type="ECO:0000256" key="4">
    <source>
        <dbReference type="ARBA" id="ARBA00022989"/>
    </source>
</evidence>
<dbReference type="Proteomes" id="UP000711488">
    <property type="component" value="Unassembled WGS sequence"/>
</dbReference>
<dbReference type="Gene3D" id="1.10.287.70">
    <property type="match status" value="1"/>
</dbReference>
<keyword evidence="5" id="KW-0472">Membrane</keyword>
<organism evidence="8">
    <name type="scientific">Hyalella azteca</name>
    <name type="common">Amphipod</name>
    <dbReference type="NCBI Taxonomy" id="294128"/>
    <lineage>
        <taxon>Eukaryota</taxon>
        <taxon>Metazoa</taxon>
        <taxon>Ecdysozoa</taxon>
        <taxon>Arthropoda</taxon>
        <taxon>Crustacea</taxon>
        <taxon>Multicrustacea</taxon>
        <taxon>Malacostraca</taxon>
        <taxon>Eumalacostraca</taxon>
        <taxon>Peracarida</taxon>
        <taxon>Amphipoda</taxon>
        <taxon>Senticaudata</taxon>
        <taxon>Talitrida</taxon>
        <taxon>Talitroidea</taxon>
        <taxon>Hyalellidae</taxon>
        <taxon>Hyalella</taxon>
    </lineage>
</organism>
<evidence type="ECO:0000256" key="6">
    <source>
        <dbReference type="ARBA" id="ARBA00023170"/>
    </source>
</evidence>
<evidence type="ECO:0000256" key="2">
    <source>
        <dbReference type="ARBA" id="ARBA00022475"/>
    </source>
</evidence>
<keyword evidence="6 8" id="KW-0675">Receptor</keyword>
<dbReference type="GO" id="GO:0005886">
    <property type="term" value="C:plasma membrane"/>
    <property type="evidence" value="ECO:0007669"/>
    <property type="project" value="UniProtKB-SubCell"/>
</dbReference>